<dbReference type="SUPFAM" id="SSF53383">
    <property type="entry name" value="PLP-dependent transferases"/>
    <property type="match status" value="1"/>
</dbReference>
<reference evidence="11 12" key="1">
    <citation type="submission" date="2022-01" db="EMBL/GenBank/DDBJ databases">
        <title>A high-quality chromosome-level genome assembly of rohu carp, Labeo rohita.</title>
        <authorList>
            <person name="Arick M.A. II"/>
            <person name="Hsu C.-Y."/>
            <person name="Magbanua Z."/>
            <person name="Pechanova O."/>
            <person name="Grover C."/>
            <person name="Miller E."/>
            <person name="Thrash A."/>
            <person name="Ezzel L."/>
            <person name="Alam S."/>
            <person name="Benzie J."/>
            <person name="Hamilton M."/>
            <person name="Karsi A."/>
            <person name="Lawrence M.L."/>
            <person name="Peterson D.G."/>
        </authorList>
    </citation>
    <scope>NUCLEOTIDE SEQUENCE [LARGE SCALE GENOMIC DNA]</scope>
    <source>
        <strain evidence="12">BAU-BD-2019</strain>
        <tissue evidence="11">Blood</tissue>
    </source>
</reference>
<dbReference type="InterPro" id="IPR015421">
    <property type="entry name" value="PyrdxlP-dep_Trfase_major"/>
</dbReference>
<evidence type="ECO:0000256" key="5">
    <source>
        <dbReference type="ARBA" id="ARBA00022898"/>
    </source>
</evidence>
<dbReference type="Pfam" id="PF00155">
    <property type="entry name" value="Aminotran_1_2"/>
    <property type="match status" value="1"/>
</dbReference>
<organism evidence="11 12">
    <name type="scientific">Labeo rohita</name>
    <name type="common">Indian major carp</name>
    <name type="synonym">Cyprinus rohita</name>
    <dbReference type="NCBI Taxonomy" id="84645"/>
    <lineage>
        <taxon>Eukaryota</taxon>
        <taxon>Metazoa</taxon>
        <taxon>Chordata</taxon>
        <taxon>Craniata</taxon>
        <taxon>Vertebrata</taxon>
        <taxon>Euteleostomi</taxon>
        <taxon>Actinopterygii</taxon>
        <taxon>Neopterygii</taxon>
        <taxon>Teleostei</taxon>
        <taxon>Ostariophysi</taxon>
        <taxon>Cypriniformes</taxon>
        <taxon>Cyprinidae</taxon>
        <taxon>Labeoninae</taxon>
        <taxon>Labeonini</taxon>
        <taxon>Labeo</taxon>
    </lineage>
</organism>
<feature type="domain" description="Aminotransferase class I/classII large" evidence="10">
    <location>
        <begin position="109"/>
        <end position="399"/>
    </location>
</feature>
<dbReference type="Gene3D" id="1.10.287.1970">
    <property type="match status" value="1"/>
</dbReference>
<sequence>MAQNGCEHSERVLTMDTMNPNVKRVEYAVRGPIVQRAVQIERELNMGIKKPFTEVIKANIGDCHAMGQKPITFFRQVLALCSYPDLLEDSKFPEDAKSRARRILQAISQGIEMIRQDVARYIERRDGGITCDPDNIYLSTGASDGIVTMLKLLVSGEGVSRTGVMISIPQYPLYSAALADLGAVQISYYLDEDNCWSLDINELRRALQEAKKHCSPQALCIINPGNPTGQVQSRQCIEDVIRFAAAEKLFLMADEVYQDNVYAEGSKFHSFKKVLFEMGPEYSEKVELASFHSTSKCYMGECGFRGGYMEVINLDPEVKFQLTKLVSVRLCPPVPGQALLDVVVNPPQPDEPSYDTFIKERTDTLATLAEKASMTQEILNQVPGIKCNPVQGAMYTFPREGTSSRYVLLYEASGRKRHLFGSWQMTILPPVEKLKIVLAKIKEFHQHFVEQYS</sequence>
<dbReference type="EC" id="2.6.1.2" evidence="8"/>
<evidence type="ECO:0000256" key="2">
    <source>
        <dbReference type="ARBA" id="ARBA00011738"/>
    </source>
</evidence>
<dbReference type="InterPro" id="IPR015424">
    <property type="entry name" value="PyrdxlP-dep_Trfase"/>
</dbReference>
<dbReference type="PANTHER" id="PTHR11751:SF480">
    <property type="entry name" value="ALANINE TRANSAMINASE"/>
    <property type="match status" value="1"/>
</dbReference>
<comment type="catalytic activity">
    <reaction evidence="9">
        <text>L-alanine + 2-oxoglutarate = pyruvate + L-glutamate</text>
        <dbReference type="Rhea" id="RHEA:19453"/>
        <dbReference type="ChEBI" id="CHEBI:15361"/>
        <dbReference type="ChEBI" id="CHEBI:16810"/>
        <dbReference type="ChEBI" id="CHEBI:29985"/>
        <dbReference type="ChEBI" id="CHEBI:57972"/>
        <dbReference type="EC" id="2.6.1.2"/>
    </reaction>
</comment>
<evidence type="ECO:0000256" key="4">
    <source>
        <dbReference type="ARBA" id="ARBA00022679"/>
    </source>
</evidence>
<dbReference type="EMBL" id="JACTAM010000012">
    <property type="protein sequence ID" value="KAI2658631.1"/>
    <property type="molecule type" value="Genomic_DNA"/>
</dbReference>
<keyword evidence="12" id="KW-1185">Reference proteome</keyword>
<name>A0ABQ8M8T1_LABRO</name>
<protein>
    <recommendedName>
        <fullName evidence="8">alanine transaminase</fullName>
        <ecNumber evidence="8">2.6.1.2</ecNumber>
    </recommendedName>
</protein>
<keyword evidence="4" id="KW-0808">Transferase</keyword>
<evidence type="ECO:0000256" key="9">
    <source>
        <dbReference type="ARBA" id="ARBA00047412"/>
    </source>
</evidence>
<comment type="cofactor">
    <cofactor evidence="1">
        <name>pyridoxal 5'-phosphate</name>
        <dbReference type="ChEBI" id="CHEBI:597326"/>
    </cofactor>
</comment>
<comment type="subunit">
    <text evidence="2">Homodimer.</text>
</comment>
<evidence type="ECO:0000256" key="6">
    <source>
        <dbReference type="ARBA" id="ARBA00025708"/>
    </source>
</evidence>
<evidence type="ECO:0000259" key="10">
    <source>
        <dbReference type="Pfam" id="PF00155"/>
    </source>
</evidence>
<evidence type="ECO:0000256" key="1">
    <source>
        <dbReference type="ARBA" id="ARBA00001933"/>
    </source>
</evidence>
<evidence type="ECO:0000256" key="7">
    <source>
        <dbReference type="ARBA" id="ARBA00025785"/>
    </source>
</evidence>
<accession>A0ABQ8M8T1</accession>
<dbReference type="InterPro" id="IPR045088">
    <property type="entry name" value="ALAT1/2-like"/>
</dbReference>
<evidence type="ECO:0000313" key="11">
    <source>
        <dbReference type="EMBL" id="KAI2658631.1"/>
    </source>
</evidence>
<proteinExistence type="inferred from homology"/>
<dbReference type="Proteomes" id="UP000830375">
    <property type="component" value="Unassembled WGS sequence"/>
</dbReference>
<dbReference type="InterPro" id="IPR015422">
    <property type="entry name" value="PyrdxlP-dep_Trfase_small"/>
</dbReference>
<dbReference type="Gene3D" id="3.40.640.10">
    <property type="entry name" value="Type I PLP-dependent aspartate aminotransferase-like (Major domain)"/>
    <property type="match status" value="1"/>
</dbReference>
<comment type="pathway">
    <text evidence="6">Amino-acid degradation; L-alanine degradation via transaminase pathway; pyruvate from L-alanine: step 1/1.</text>
</comment>
<evidence type="ECO:0000256" key="8">
    <source>
        <dbReference type="ARBA" id="ARBA00026106"/>
    </source>
</evidence>
<comment type="caution">
    <text evidence="11">The sequence shown here is derived from an EMBL/GenBank/DDBJ whole genome shotgun (WGS) entry which is preliminary data.</text>
</comment>
<dbReference type="CDD" id="cd00609">
    <property type="entry name" value="AAT_like"/>
    <property type="match status" value="1"/>
</dbReference>
<dbReference type="PANTHER" id="PTHR11751">
    <property type="entry name" value="ALANINE AMINOTRANSFERASE"/>
    <property type="match status" value="1"/>
</dbReference>
<keyword evidence="3" id="KW-0032">Aminotransferase</keyword>
<evidence type="ECO:0000256" key="3">
    <source>
        <dbReference type="ARBA" id="ARBA00022576"/>
    </source>
</evidence>
<dbReference type="InterPro" id="IPR004839">
    <property type="entry name" value="Aminotransferase_I/II_large"/>
</dbReference>
<comment type="similarity">
    <text evidence="7">Belongs to the class-I pyridoxal-phosphate-dependent aminotransferase family. Alanine aminotransferase subfamily.</text>
</comment>
<evidence type="ECO:0000313" key="12">
    <source>
        <dbReference type="Proteomes" id="UP000830375"/>
    </source>
</evidence>
<gene>
    <name evidence="11" type="ORF">H4Q32_016738</name>
</gene>
<dbReference type="Gene3D" id="3.90.1150.10">
    <property type="entry name" value="Aspartate Aminotransferase, domain 1"/>
    <property type="match status" value="1"/>
</dbReference>
<keyword evidence="5" id="KW-0663">Pyridoxal phosphate</keyword>